<protein>
    <recommendedName>
        <fullName evidence="4">DUF2232 domain-containing protein</fullName>
    </recommendedName>
</protein>
<dbReference type="Pfam" id="PF09991">
    <property type="entry name" value="DUF2232"/>
    <property type="match status" value="1"/>
</dbReference>
<proteinExistence type="predicted"/>
<name>A0A1S2MDH6_9BACI</name>
<keyword evidence="1" id="KW-0472">Membrane</keyword>
<gene>
    <name evidence="2" type="ORF">BKP45_04215</name>
</gene>
<dbReference type="OrthoDB" id="2987886at2"/>
<dbReference type="RefSeq" id="WP_071388478.1">
    <property type="nucleotide sequence ID" value="NZ_MLQS01000001.1"/>
</dbReference>
<evidence type="ECO:0000313" key="2">
    <source>
        <dbReference type="EMBL" id="OIJ21897.1"/>
    </source>
</evidence>
<dbReference type="InterPro" id="IPR018710">
    <property type="entry name" value="DUF2232"/>
</dbReference>
<keyword evidence="3" id="KW-1185">Reference proteome</keyword>
<organism evidence="2 3">
    <name type="scientific">Anaerobacillus alkalidiazotrophicus</name>
    <dbReference type="NCBI Taxonomy" id="472963"/>
    <lineage>
        <taxon>Bacteria</taxon>
        <taxon>Bacillati</taxon>
        <taxon>Bacillota</taxon>
        <taxon>Bacilli</taxon>
        <taxon>Bacillales</taxon>
        <taxon>Bacillaceae</taxon>
        <taxon>Anaerobacillus</taxon>
    </lineage>
</organism>
<sequence length="312" mass="34987">MKNTKVMTEGAIFAAIFALIAFTTVILPVLGSVLIWILPLPFIIYTLRNGWKPGLLLFFVASFVSFIIGGPLLIISAIFFGSGGLVVGELFRRKKSAFTVLLGGSLAYIVNLLFYFILSILIFDIHPVKATQELMIESINAAEAMLLALGQDPSAQLAQLVDFTNQLIVLAPSIIISTGAFYALFIQLIAYAVLKRIGMKVPKFKPFREWSFPKSFLWYYLVASILMIIGLQEGTALHIVMWNLFPLLEIVMTIQGLAVVFYYCYAKKLNKSIPIIIIIVTIIAPFLLYIYRILGIIDLGFELRKRMKTRNE</sequence>
<feature type="transmembrane region" description="Helical" evidence="1">
    <location>
        <begin position="215"/>
        <end position="232"/>
    </location>
</feature>
<feature type="transmembrane region" description="Helical" evidence="1">
    <location>
        <begin position="12"/>
        <end position="38"/>
    </location>
</feature>
<keyword evidence="1" id="KW-0812">Transmembrane</keyword>
<evidence type="ECO:0000256" key="1">
    <source>
        <dbReference type="SAM" id="Phobius"/>
    </source>
</evidence>
<feature type="transmembrane region" description="Helical" evidence="1">
    <location>
        <begin position="272"/>
        <end position="294"/>
    </location>
</feature>
<dbReference type="STRING" id="472963.BKP45_04215"/>
<feature type="transmembrane region" description="Helical" evidence="1">
    <location>
        <begin position="244"/>
        <end position="265"/>
    </location>
</feature>
<feature type="transmembrane region" description="Helical" evidence="1">
    <location>
        <begin position="167"/>
        <end position="194"/>
    </location>
</feature>
<dbReference type="PANTHER" id="PTHR41324">
    <property type="entry name" value="MEMBRANE PROTEIN-RELATED"/>
    <property type="match status" value="1"/>
</dbReference>
<evidence type="ECO:0000313" key="3">
    <source>
        <dbReference type="Proteomes" id="UP000180057"/>
    </source>
</evidence>
<accession>A0A1S2MDH6</accession>
<dbReference type="AlphaFoldDB" id="A0A1S2MDH6"/>
<evidence type="ECO:0008006" key="4">
    <source>
        <dbReference type="Google" id="ProtNLM"/>
    </source>
</evidence>
<feature type="transmembrane region" description="Helical" evidence="1">
    <location>
        <begin position="98"/>
        <end position="123"/>
    </location>
</feature>
<dbReference type="PANTHER" id="PTHR41324:SF1">
    <property type="entry name" value="DUF2232 DOMAIN-CONTAINING PROTEIN"/>
    <property type="match status" value="1"/>
</dbReference>
<reference evidence="2 3" key="1">
    <citation type="submission" date="2016-10" db="EMBL/GenBank/DDBJ databases">
        <title>Draft genome sequences of four alkaliphilic bacteria belonging to the Anaerobacillus genus.</title>
        <authorList>
            <person name="Bassil N.M."/>
            <person name="Lloyd J.R."/>
        </authorList>
    </citation>
    <scope>NUCLEOTIDE SEQUENCE [LARGE SCALE GENOMIC DNA]</scope>
    <source>
        <strain evidence="2 3">DSM 22531</strain>
    </source>
</reference>
<keyword evidence="1" id="KW-1133">Transmembrane helix</keyword>
<feature type="transmembrane region" description="Helical" evidence="1">
    <location>
        <begin position="58"/>
        <end position="86"/>
    </location>
</feature>
<dbReference type="EMBL" id="MLQS01000001">
    <property type="protein sequence ID" value="OIJ21897.1"/>
    <property type="molecule type" value="Genomic_DNA"/>
</dbReference>
<comment type="caution">
    <text evidence="2">The sequence shown here is derived from an EMBL/GenBank/DDBJ whole genome shotgun (WGS) entry which is preliminary data.</text>
</comment>
<dbReference type="Gene3D" id="1.10.1760.20">
    <property type="match status" value="1"/>
</dbReference>
<dbReference type="Proteomes" id="UP000180057">
    <property type="component" value="Unassembled WGS sequence"/>
</dbReference>